<proteinExistence type="predicted"/>
<reference evidence="1 2" key="1">
    <citation type="submission" date="2020-07" db="EMBL/GenBank/DDBJ databases">
        <title>Vallitalea guaymasensis genome.</title>
        <authorList>
            <person name="Postec A."/>
        </authorList>
    </citation>
    <scope>NUCLEOTIDE SEQUENCE [LARGE SCALE GENOMIC DNA]</scope>
    <source>
        <strain evidence="1 2">Ra1766G1</strain>
    </source>
</reference>
<organism evidence="1 2">
    <name type="scientific">Vallitalea guaymasensis</name>
    <dbReference type="NCBI Taxonomy" id="1185412"/>
    <lineage>
        <taxon>Bacteria</taxon>
        <taxon>Bacillati</taxon>
        <taxon>Bacillota</taxon>
        <taxon>Clostridia</taxon>
        <taxon>Lachnospirales</taxon>
        <taxon>Vallitaleaceae</taxon>
        <taxon>Vallitalea</taxon>
    </lineage>
</organism>
<accession>A0A8J8MB25</accession>
<keyword evidence="2" id="KW-1185">Reference proteome</keyword>
<evidence type="ECO:0000313" key="1">
    <source>
        <dbReference type="EMBL" id="QUH29616.1"/>
    </source>
</evidence>
<name>A0A8J8MB25_9FIRM</name>
<evidence type="ECO:0000313" key="2">
    <source>
        <dbReference type="Proteomes" id="UP000677305"/>
    </source>
</evidence>
<dbReference type="Proteomes" id="UP000677305">
    <property type="component" value="Chromosome"/>
</dbReference>
<dbReference type="EMBL" id="CP058561">
    <property type="protein sequence ID" value="QUH29616.1"/>
    <property type="molecule type" value="Genomic_DNA"/>
</dbReference>
<dbReference type="AlphaFoldDB" id="A0A8J8MB25"/>
<dbReference type="RefSeq" id="WP_212693636.1">
    <property type="nucleotide sequence ID" value="NZ_CP058561.1"/>
</dbReference>
<dbReference type="KEGG" id="vgu:HYG85_12150"/>
<sequence>MKKKIFGGIILCLLLAFGYKYYCYNYSNEGILENVINRNGYILNKINEPVSIKLFVKPEWIPYNSIKEVDLGEKLLELHSTDIILNNIKNTGNNIDFSFQTKYSLKFNSGTFIYNGILNENGTCTLITTYKNLILYDKNKKQIQLGQCGSNSKGFSFSIIPENYKYIEEGFYVEYSGFILYEYIKK</sequence>
<gene>
    <name evidence="1" type="ORF">HYG85_12150</name>
</gene>
<protein>
    <submittedName>
        <fullName evidence="1">Uncharacterized protein</fullName>
    </submittedName>
</protein>